<evidence type="ECO:0000313" key="2">
    <source>
        <dbReference type="EMBL" id="MBE9118637.1"/>
    </source>
</evidence>
<organism evidence="2 3">
    <name type="scientific">Lusitaniella coriacea LEGE 07157</name>
    <dbReference type="NCBI Taxonomy" id="945747"/>
    <lineage>
        <taxon>Bacteria</taxon>
        <taxon>Bacillati</taxon>
        <taxon>Cyanobacteriota</taxon>
        <taxon>Cyanophyceae</taxon>
        <taxon>Spirulinales</taxon>
        <taxon>Lusitaniellaceae</taxon>
        <taxon>Lusitaniella</taxon>
    </lineage>
</organism>
<name>A0A8J7IXB7_9CYAN</name>
<accession>A0A8J7IXB7</accession>
<dbReference type="RefSeq" id="WP_194031721.1">
    <property type="nucleotide sequence ID" value="NZ_JADEWZ010000054.1"/>
</dbReference>
<feature type="domain" description="Trypsin-co-occurring" evidence="1">
    <location>
        <begin position="7"/>
        <end position="104"/>
    </location>
</feature>
<dbReference type="EMBL" id="JADEWZ010000054">
    <property type="protein sequence ID" value="MBE9118637.1"/>
    <property type="molecule type" value="Genomic_DNA"/>
</dbReference>
<evidence type="ECO:0000313" key="3">
    <source>
        <dbReference type="Proteomes" id="UP000654482"/>
    </source>
</evidence>
<comment type="caution">
    <text evidence="2">The sequence shown here is derived from an EMBL/GenBank/DDBJ whole genome shotgun (WGS) entry which is preliminary data.</text>
</comment>
<dbReference type="AlphaFoldDB" id="A0A8J7IXB7"/>
<protein>
    <recommendedName>
        <fullName evidence="1">Trypsin-co-occurring domain-containing protein</fullName>
    </recommendedName>
</protein>
<keyword evidence="3" id="KW-1185">Reference proteome</keyword>
<dbReference type="NCBIfam" id="NF041216">
    <property type="entry name" value="CU044_2847_fam"/>
    <property type="match status" value="1"/>
</dbReference>
<proteinExistence type="predicted"/>
<dbReference type="Proteomes" id="UP000654482">
    <property type="component" value="Unassembled WGS sequence"/>
</dbReference>
<dbReference type="InterPro" id="IPR045794">
    <property type="entry name" value="Trypco1"/>
</dbReference>
<reference evidence="2" key="1">
    <citation type="submission" date="2020-10" db="EMBL/GenBank/DDBJ databases">
        <authorList>
            <person name="Castelo-Branco R."/>
            <person name="Eusebio N."/>
            <person name="Adriana R."/>
            <person name="Vieira A."/>
            <person name="Brugerolle De Fraissinette N."/>
            <person name="Rezende De Castro R."/>
            <person name="Schneider M.P."/>
            <person name="Vasconcelos V."/>
            <person name="Leao P.N."/>
        </authorList>
    </citation>
    <scope>NUCLEOTIDE SEQUENCE</scope>
    <source>
        <strain evidence="2">LEGE 07157</strain>
    </source>
</reference>
<dbReference type="Pfam" id="PF19493">
    <property type="entry name" value="Trypco1"/>
    <property type="match status" value="1"/>
</dbReference>
<sequence length="105" mass="11382">MKQLVEFTLEDGSTILVEVEEPPTPGPEPVSRPGEIAAKAKKTFAQALDDLQPMMKQMRKKIDAFSESGDEIEVKFGVKLSGQVGAVVTAGAEASYEVTVKWSKK</sequence>
<gene>
    <name evidence="2" type="ORF">IQ249_22365</name>
</gene>
<evidence type="ECO:0000259" key="1">
    <source>
        <dbReference type="Pfam" id="PF19493"/>
    </source>
</evidence>